<comment type="caution">
    <text evidence="2">The sequence shown here is derived from an EMBL/GenBank/DDBJ whole genome shotgun (WGS) entry which is preliminary data.</text>
</comment>
<gene>
    <name evidence="2" type="ORF">AQJ66_02965</name>
</gene>
<evidence type="ECO:0000313" key="3">
    <source>
        <dbReference type="Proteomes" id="UP000053024"/>
    </source>
</evidence>
<dbReference type="AlphaFoldDB" id="A0A101TDA8"/>
<accession>A0A101TDA8</accession>
<protein>
    <recommendedName>
        <fullName evidence="1">DUF317 domain-containing protein</fullName>
    </recommendedName>
</protein>
<sequence length="117" mass="12730">MTVAPAGPGFSTTVEALRRREWQLGSGQPTLVMDQFSAEDFNLIVDDRADVHVSSKDGRFYLGWFPLGRPGTDGEGWKIAVTGTANVRGYQLSFDTETPADIVAAAVARVLETSRRV</sequence>
<dbReference type="RefSeq" id="WP_061915895.1">
    <property type="nucleotide sequence ID" value="NZ_KQ948851.1"/>
</dbReference>
<organism evidence="2 3">
    <name type="scientific">Streptomyces bungoensis</name>
    <dbReference type="NCBI Taxonomy" id="285568"/>
    <lineage>
        <taxon>Bacteria</taxon>
        <taxon>Bacillati</taxon>
        <taxon>Actinomycetota</taxon>
        <taxon>Actinomycetes</taxon>
        <taxon>Kitasatosporales</taxon>
        <taxon>Streptomycetaceae</taxon>
        <taxon>Streptomyces</taxon>
    </lineage>
</organism>
<dbReference type="Proteomes" id="UP000053024">
    <property type="component" value="Unassembled WGS sequence"/>
</dbReference>
<proteinExistence type="predicted"/>
<evidence type="ECO:0000313" key="2">
    <source>
        <dbReference type="EMBL" id="KUN90025.1"/>
    </source>
</evidence>
<evidence type="ECO:0000259" key="1">
    <source>
        <dbReference type="Pfam" id="PF03771"/>
    </source>
</evidence>
<dbReference type="InterPro" id="IPR005523">
    <property type="entry name" value="DUF317_SPDY"/>
</dbReference>
<reference evidence="2 3" key="1">
    <citation type="submission" date="2015-10" db="EMBL/GenBank/DDBJ databases">
        <title>Draft genome sequence of Streptomyces bungoensis DSM 41781, type strain for the species Streptomyces bungoensis.</title>
        <authorList>
            <person name="Ruckert C."/>
            <person name="Winkler A."/>
            <person name="Kalinowski J."/>
            <person name="Kampfer P."/>
            <person name="Glaeser S."/>
        </authorList>
    </citation>
    <scope>NUCLEOTIDE SEQUENCE [LARGE SCALE GENOMIC DNA]</scope>
    <source>
        <strain evidence="2 3">DSM 41781</strain>
    </source>
</reference>
<dbReference type="EMBL" id="LMWX01000003">
    <property type="protein sequence ID" value="KUN90025.1"/>
    <property type="molecule type" value="Genomic_DNA"/>
</dbReference>
<dbReference type="STRING" id="285568.AQJ66_02965"/>
<dbReference type="OrthoDB" id="4204566at2"/>
<name>A0A101TDA8_9ACTN</name>
<feature type="domain" description="DUF317" evidence="1">
    <location>
        <begin position="55"/>
        <end position="112"/>
    </location>
</feature>
<dbReference type="Pfam" id="PF03771">
    <property type="entry name" value="SPDY"/>
    <property type="match status" value="1"/>
</dbReference>
<keyword evidence="3" id="KW-1185">Reference proteome</keyword>